<dbReference type="Gene3D" id="3.40.1780.10">
    <property type="entry name" value="QueA-like"/>
    <property type="match status" value="2"/>
</dbReference>
<dbReference type="InterPro" id="IPR042118">
    <property type="entry name" value="QueA_dom1"/>
</dbReference>
<evidence type="ECO:0000313" key="5">
    <source>
        <dbReference type="EMBL" id="RDB36175.1"/>
    </source>
</evidence>
<dbReference type="InterPro" id="IPR042119">
    <property type="entry name" value="QueA_dom2"/>
</dbReference>
<dbReference type="EMBL" id="QOVW01000065">
    <property type="protein sequence ID" value="RDB36175.1"/>
    <property type="molecule type" value="Genomic_DNA"/>
</dbReference>
<dbReference type="NCBIfam" id="TIGR00113">
    <property type="entry name" value="queA"/>
    <property type="match status" value="1"/>
</dbReference>
<dbReference type="EC" id="2.4.99.17" evidence="5"/>
<name>A0A369KTZ5_9BACT</name>
<comment type="caution">
    <text evidence="5">The sequence shown here is derived from an EMBL/GenBank/DDBJ whole genome shotgun (WGS) entry which is preliminary data.</text>
</comment>
<dbReference type="InterPro" id="IPR036100">
    <property type="entry name" value="QueA_sf"/>
</dbReference>
<sequence length="390" mass="44950">MKKELFNYDLPEELIAQTPLANRDESRLLVCNAKNKSIADCMFKNLDEVLNYEFQLQKNNAKLLLIANNSRVYPARVRIKRSSGGRGEVFFLERGEKTHYSCLLRPQSKLKIGEILYADLKEDIALFEISHLNPPKVSIIANMSLDKILDLYGEMPLPPYIQRDPKKIINYSKLDKERYQTVYSNINHVGSSASPTAGLHFSPSILKKCEENRIELSYVTLHVGLGTFLPVKSEDIESHEMHQEYYFISQETIKKISEYLSNGWPIVFVGTTSLRAVESYFQLLNLELGKNFILNNKNINQLENNLNKFSDKWHTTNIFIHPKNENSIFVPTIGNAIITNFHQPESTLAMLIAALMGMKFWKQFYSYAITNKYRFFSYGDSSLLIFGEQN</sequence>
<keyword evidence="6" id="KW-1185">Reference proteome</keyword>
<keyword evidence="5" id="KW-0328">Glycosyltransferase</keyword>
<evidence type="ECO:0000256" key="1">
    <source>
        <dbReference type="ARBA" id="ARBA00022490"/>
    </source>
</evidence>
<proteinExistence type="predicted"/>
<dbReference type="Pfam" id="PF02547">
    <property type="entry name" value="Queuosine_synth"/>
    <property type="match status" value="1"/>
</dbReference>
<reference evidence="5" key="1">
    <citation type="submission" date="2018-04" db="EMBL/GenBank/DDBJ databases">
        <title>Draft genome sequence of the Candidatus Spirobacillus cienkowskii, a pathogen of freshwater Daphnia species, reconstructed from hemolymph metagenomic reads.</title>
        <authorList>
            <person name="Bresciani L."/>
            <person name="Lemos L.N."/>
            <person name="Wale N."/>
            <person name="Lin J.Y."/>
            <person name="Fernandes G.R."/>
            <person name="Duffy M.A."/>
            <person name="Rodrigues J.M."/>
        </authorList>
    </citation>
    <scope>NUCLEOTIDE SEQUENCE [LARGE SCALE GENOMIC DNA]</scope>
    <source>
        <strain evidence="5">Binning01</strain>
    </source>
</reference>
<accession>A0A369KTZ5</accession>
<keyword evidence="1" id="KW-0963">Cytoplasm</keyword>
<dbReference type="InterPro" id="IPR003699">
    <property type="entry name" value="QueA"/>
</dbReference>
<dbReference type="SUPFAM" id="SSF111337">
    <property type="entry name" value="QueA-like"/>
    <property type="match status" value="1"/>
</dbReference>
<keyword evidence="2 5" id="KW-0808">Transferase</keyword>
<evidence type="ECO:0000313" key="6">
    <source>
        <dbReference type="Proteomes" id="UP000253934"/>
    </source>
</evidence>
<evidence type="ECO:0000256" key="4">
    <source>
        <dbReference type="ARBA" id="ARBA00022785"/>
    </source>
</evidence>
<evidence type="ECO:0000256" key="3">
    <source>
        <dbReference type="ARBA" id="ARBA00022691"/>
    </source>
</evidence>
<dbReference type="GO" id="GO:0008616">
    <property type="term" value="P:tRNA queuosine(34) biosynthetic process"/>
    <property type="evidence" value="ECO:0007669"/>
    <property type="project" value="UniProtKB-KW"/>
</dbReference>
<organism evidence="5 6">
    <name type="scientific">Spirobacillus cienkowskii</name>
    <dbReference type="NCBI Taxonomy" id="495820"/>
    <lineage>
        <taxon>Bacteria</taxon>
        <taxon>Pseudomonadati</taxon>
        <taxon>Bdellovibrionota</taxon>
        <taxon>Oligoflexia</taxon>
        <taxon>Silvanigrellales</taxon>
        <taxon>Spirobacillus</taxon>
    </lineage>
</organism>
<dbReference type="Gene3D" id="2.40.10.240">
    <property type="entry name" value="QueA-like"/>
    <property type="match status" value="1"/>
</dbReference>
<dbReference type="Proteomes" id="UP000253934">
    <property type="component" value="Unassembled WGS sequence"/>
</dbReference>
<gene>
    <name evidence="5" type="primary">queA</name>
    <name evidence="5" type="ORF">DCC88_06240</name>
</gene>
<dbReference type="PANTHER" id="PTHR30307">
    <property type="entry name" value="S-ADENOSYLMETHIONINE:TRNA RIBOSYLTRANSFERASE-ISOMERASE"/>
    <property type="match status" value="1"/>
</dbReference>
<dbReference type="PANTHER" id="PTHR30307:SF0">
    <property type="entry name" value="S-ADENOSYLMETHIONINE:TRNA RIBOSYLTRANSFERASE-ISOMERASE"/>
    <property type="match status" value="1"/>
</dbReference>
<protein>
    <submittedName>
        <fullName evidence="5">tRNA preQ1(34) S-adenosylmethionine ribosyltransferase-isomerase QueA</fullName>
        <ecNumber evidence="5">2.4.99.17</ecNumber>
    </submittedName>
</protein>
<dbReference type="AlphaFoldDB" id="A0A369KTZ5"/>
<evidence type="ECO:0000256" key="2">
    <source>
        <dbReference type="ARBA" id="ARBA00022679"/>
    </source>
</evidence>
<dbReference type="GO" id="GO:0051075">
    <property type="term" value="F:S-adenosylmethionine:tRNA ribosyltransferase-isomerase activity"/>
    <property type="evidence" value="ECO:0007669"/>
    <property type="project" value="UniProtKB-EC"/>
</dbReference>
<keyword evidence="4" id="KW-0671">Queuosine biosynthesis</keyword>
<keyword evidence="3" id="KW-0949">S-adenosyl-L-methionine</keyword>